<keyword evidence="2" id="KW-1133">Transmembrane helix</keyword>
<gene>
    <name evidence="3" type="ORF">HaLaN_00656</name>
</gene>
<keyword evidence="2" id="KW-0472">Membrane</keyword>
<comment type="caution">
    <text evidence="3">The sequence shown here is derived from an EMBL/GenBank/DDBJ whole genome shotgun (WGS) entry which is preliminary data.</text>
</comment>
<feature type="compositionally biased region" description="Basic and acidic residues" evidence="1">
    <location>
        <begin position="62"/>
        <end position="86"/>
    </location>
</feature>
<dbReference type="EMBL" id="BLLF01000021">
    <property type="protein sequence ID" value="GFH06084.1"/>
    <property type="molecule type" value="Genomic_DNA"/>
</dbReference>
<proteinExistence type="predicted"/>
<evidence type="ECO:0000313" key="3">
    <source>
        <dbReference type="EMBL" id="GFH06084.1"/>
    </source>
</evidence>
<sequence>MTGAPGTVEPCQGCHAGEMLQQSASAACMGWWRSWLPCCPHLMWRPGGAWGRGEGYVGRGRGGRERMGGEGRGREGKRGREGEGQKGRVKRRGRRRCCRCPSLSVAAVFAATVFAAGLVWL</sequence>
<keyword evidence="2" id="KW-0812">Transmembrane</keyword>
<name>A0A699YGL0_HAELA</name>
<evidence type="ECO:0000256" key="2">
    <source>
        <dbReference type="SAM" id="Phobius"/>
    </source>
</evidence>
<organism evidence="3 4">
    <name type="scientific">Haematococcus lacustris</name>
    <name type="common">Green alga</name>
    <name type="synonym">Haematococcus pluvialis</name>
    <dbReference type="NCBI Taxonomy" id="44745"/>
    <lineage>
        <taxon>Eukaryota</taxon>
        <taxon>Viridiplantae</taxon>
        <taxon>Chlorophyta</taxon>
        <taxon>core chlorophytes</taxon>
        <taxon>Chlorophyceae</taxon>
        <taxon>CS clade</taxon>
        <taxon>Chlamydomonadales</taxon>
        <taxon>Haematococcaceae</taxon>
        <taxon>Haematococcus</taxon>
    </lineage>
</organism>
<accession>A0A699YGL0</accession>
<feature type="transmembrane region" description="Helical" evidence="2">
    <location>
        <begin position="100"/>
        <end position="120"/>
    </location>
</feature>
<reference evidence="3 4" key="1">
    <citation type="submission" date="2020-02" db="EMBL/GenBank/DDBJ databases">
        <title>Draft genome sequence of Haematococcus lacustris strain NIES-144.</title>
        <authorList>
            <person name="Morimoto D."/>
            <person name="Nakagawa S."/>
            <person name="Yoshida T."/>
            <person name="Sawayama S."/>
        </authorList>
    </citation>
    <scope>NUCLEOTIDE SEQUENCE [LARGE SCALE GENOMIC DNA]</scope>
    <source>
        <strain evidence="3 4">NIES-144</strain>
    </source>
</reference>
<dbReference type="Proteomes" id="UP000485058">
    <property type="component" value="Unassembled WGS sequence"/>
</dbReference>
<keyword evidence="4" id="KW-1185">Reference proteome</keyword>
<evidence type="ECO:0000256" key="1">
    <source>
        <dbReference type="SAM" id="MobiDB-lite"/>
    </source>
</evidence>
<evidence type="ECO:0000313" key="4">
    <source>
        <dbReference type="Proteomes" id="UP000485058"/>
    </source>
</evidence>
<dbReference type="AlphaFoldDB" id="A0A699YGL0"/>
<protein>
    <submittedName>
        <fullName evidence="3">Uncharacterized protein</fullName>
    </submittedName>
</protein>
<feature type="region of interest" description="Disordered" evidence="1">
    <location>
        <begin position="59"/>
        <end position="94"/>
    </location>
</feature>